<dbReference type="AlphaFoldDB" id="A0A2H0YRW7"/>
<proteinExistence type="inferred from homology"/>
<dbReference type="GO" id="GO:0006400">
    <property type="term" value="P:tRNA modification"/>
    <property type="evidence" value="ECO:0007669"/>
    <property type="project" value="TreeGrafter"/>
</dbReference>
<comment type="caution">
    <text evidence="8">The sequence shown here is derived from an EMBL/GenBank/DDBJ whole genome shotgun (WGS) entry which is preliminary data.</text>
</comment>
<dbReference type="InterPro" id="IPR014780">
    <property type="entry name" value="tRNA_psdUridine_synth_TruB"/>
</dbReference>
<evidence type="ECO:0000256" key="1">
    <source>
        <dbReference type="ARBA" id="ARBA00000385"/>
    </source>
</evidence>
<dbReference type="Proteomes" id="UP000228711">
    <property type="component" value="Unassembled WGS sequence"/>
</dbReference>
<accession>A0A2H0YRW7</accession>
<dbReference type="InterPro" id="IPR032819">
    <property type="entry name" value="TruB_C"/>
</dbReference>
<evidence type="ECO:0000256" key="5">
    <source>
        <dbReference type="ARBA" id="ARBA00023235"/>
    </source>
</evidence>
<sequence>KESVLSHISNFKGNILLRPPAYSAIKVRGKRAYALARKGKPVDLEKRPALIKEIECLLYSWPSVTLRIVTGPGVYVRSIIRELGDVLKCGAFVSQLERTRVGDFTKDKCLTLTEIVT</sequence>
<dbReference type="Pfam" id="PF01509">
    <property type="entry name" value="TruB_N"/>
    <property type="match status" value="1"/>
</dbReference>
<keyword evidence="5" id="KW-0413">Isomerase</keyword>
<dbReference type="Gene3D" id="3.30.2350.10">
    <property type="entry name" value="Pseudouridine synthase"/>
    <property type="match status" value="1"/>
</dbReference>
<feature type="non-terminal residue" evidence="8">
    <location>
        <position position="1"/>
    </location>
</feature>
<gene>
    <name evidence="8" type="ORF">COT25_04580</name>
</gene>
<evidence type="ECO:0000256" key="3">
    <source>
        <dbReference type="ARBA" id="ARBA00012787"/>
    </source>
</evidence>
<dbReference type="SUPFAM" id="SSF55120">
    <property type="entry name" value="Pseudouridine synthase"/>
    <property type="match status" value="1"/>
</dbReference>
<evidence type="ECO:0000313" key="9">
    <source>
        <dbReference type="Proteomes" id="UP000228711"/>
    </source>
</evidence>
<comment type="similarity">
    <text evidence="2">Belongs to the pseudouridine synthase TruB family. Type 1 subfamily.</text>
</comment>
<evidence type="ECO:0000259" key="6">
    <source>
        <dbReference type="Pfam" id="PF01509"/>
    </source>
</evidence>
<dbReference type="GO" id="GO:1990481">
    <property type="term" value="P:mRNA pseudouridine synthesis"/>
    <property type="evidence" value="ECO:0007669"/>
    <property type="project" value="TreeGrafter"/>
</dbReference>
<evidence type="ECO:0000259" key="7">
    <source>
        <dbReference type="Pfam" id="PF16198"/>
    </source>
</evidence>
<protein>
    <recommendedName>
        <fullName evidence="3">tRNA pseudouridine(55) synthase</fullName>
        <ecNumber evidence="3">5.4.99.25</ecNumber>
    </recommendedName>
</protein>
<dbReference type="InterPro" id="IPR002501">
    <property type="entry name" value="PsdUridine_synth_N"/>
</dbReference>
<dbReference type="EMBL" id="PEXV01000145">
    <property type="protein sequence ID" value="PIS41176.1"/>
    <property type="molecule type" value="Genomic_DNA"/>
</dbReference>
<feature type="domain" description="Pseudouridine synthase II N-terminal" evidence="6">
    <location>
        <begin position="2"/>
        <end position="76"/>
    </location>
</feature>
<dbReference type="EC" id="5.4.99.25" evidence="3"/>
<dbReference type="PANTHER" id="PTHR13767:SF2">
    <property type="entry name" value="PSEUDOURIDYLATE SYNTHASE TRUB1"/>
    <property type="match status" value="1"/>
</dbReference>
<dbReference type="GO" id="GO:0003723">
    <property type="term" value="F:RNA binding"/>
    <property type="evidence" value="ECO:0007669"/>
    <property type="project" value="InterPro"/>
</dbReference>
<evidence type="ECO:0000256" key="2">
    <source>
        <dbReference type="ARBA" id="ARBA00005642"/>
    </source>
</evidence>
<feature type="domain" description="tRNA pseudouridylate synthase B C-terminal" evidence="7">
    <location>
        <begin position="77"/>
        <end position="115"/>
    </location>
</feature>
<comment type="catalytic activity">
    <reaction evidence="1">
        <text>uridine(55) in tRNA = pseudouridine(55) in tRNA</text>
        <dbReference type="Rhea" id="RHEA:42532"/>
        <dbReference type="Rhea" id="RHEA-COMP:10101"/>
        <dbReference type="Rhea" id="RHEA-COMP:10102"/>
        <dbReference type="ChEBI" id="CHEBI:65314"/>
        <dbReference type="ChEBI" id="CHEBI:65315"/>
        <dbReference type="EC" id="5.4.99.25"/>
    </reaction>
</comment>
<reference evidence="9" key="1">
    <citation type="submission" date="2017-09" db="EMBL/GenBank/DDBJ databases">
        <title>Depth-based differentiation of microbial function through sediment-hosted aquifers and enrichment of novel symbionts in the deep terrestrial subsurface.</title>
        <authorList>
            <person name="Probst A.J."/>
            <person name="Ladd B."/>
            <person name="Jarett J.K."/>
            <person name="Geller-Mcgrath D.E."/>
            <person name="Sieber C.M.K."/>
            <person name="Emerson J.B."/>
            <person name="Anantharaman K."/>
            <person name="Thomas B.C."/>
            <person name="Malmstrom R."/>
            <person name="Stieglmeier M."/>
            <person name="Klingl A."/>
            <person name="Woyke T."/>
            <person name="Ryan C.M."/>
            <person name="Banfield J.F."/>
        </authorList>
    </citation>
    <scope>NUCLEOTIDE SEQUENCE [LARGE SCALE GENOMIC DNA]</scope>
</reference>
<dbReference type="PANTHER" id="PTHR13767">
    <property type="entry name" value="TRNA-PSEUDOURIDINE SYNTHASE"/>
    <property type="match status" value="1"/>
</dbReference>
<organism evidence="8 9">
    <name type="scientific">Candidatus Kerfeldbacteria bacterium CG08_land_8_20_14_0_20_42_7</name>
    <dbReference type="NCBI Taxonomy" id="2014245"/>
    <lineage>
        <taxon>Bacteria</taxon>
        <taxon>Candidatus Kerfeldiibacteriota</taxon>
    </lineage>
</organism>
<dbReference type="GO" id="GO:0160148">
    <property type="term" value="F:tRNA pseudouridine(55) synthase activity"/>
    <property type="evidence" value="ECO:0007669"/>
    <property type="project" value="UniProtKB-EC"/>
</dbReference>
<name>A0A2H0YRW7_9BACT</name>
<dbReference type="Pfam" id="PF16198">
    <property type="entry name" value="TruB_C_2"/>
    <property type="match status" value="1"/>
</dbReference>
<evidence type="ECO:0000313" key="8">
    <source>
        <dbReference type="EMBL" id="PIS41176.1"/>
    </source>
</evidence>
<evidence type="ECO:0000256" key="4">
    <source>
        <dbReference type="ARBA" id="ARBA00022694"/>
    </source>
</evidence>
<dbReference type="InterPro" id="IPR020103">
    <property type="entry name" value="PsdUridine_synth_cat_dom_sf"/>
</dbReference>
<keyword evidence="4" id="KW-0819">tRNA processing</keyword>